<evidence type="ECO:0000313" key="2">
    <source>
        <dbReference type="Proteomes" id="UP000177987"/>
    </source>
</evidence>
<sequence length="179" mass="19760">MIVKNHLITNMKQTLLTVAIISVISFVMPAHVYATWWNPSSWHLNRQQAGVQKESQNIPSDIPGDGSKSFNVKTNEDLKAEISTLKSSLDDLYKAHNRLVDDHNSLLKYVDSIVSPSSNLTVDTNHILGSKVADLEKSLNYVCGKIFSHPLSFNGKCPAPGGITGKILEDRIKKLEGGY</sequence>
<dbReference type="Proteomes" id="UP000177987">
    <property type="component" value="Unassembled WGS sequence"/>
</dbReference>
<accession>A0A1G2SEC9</accession>
<evidence type="ECO:0000313" key="1">
    <source>
        <dbReference type="EMBL" id="OHA83423.1"/>
    </source>
</evidence>
<protein>
    <submittedName>
        <fullName evidence="1">Uncharacterized protein</fullName>
    </submittedName>
</protein>
<name>A0A1G2SEC9_9BACT</name>
<dbReference type="EMBL" id="MHUW01000017">
    <property type="protein sequence ID" value="OHA83423.1"/>
    <property type="molecule type" value="Genomic_DNA"/>
</dbReference>
<proteinExistence type="predicted"/>
<gene>
    <name evidence="1" type="ORF">A2937_03835</name>
</gene>
<comment type="caution">
    <text evidence="1">The sequence shown here is derived from an EMBL/GenBank/DDBJ whole genome shotgun (WGS) entry which is preliminary data.</text>
</comment>
<dbReference type="AlphaFoldDB" id="A0A1G2SEC9"/>
<reference evidence="1 2" key="1">
    <citation type="journal article" date="2016" name="Nat. Commun.">
        <title>Thousands of microbial genomes shed light on interconnected biogeochemical processes in an aquifer system.</title>
        <authorList>
            <person name="Anantharaman K."/>
            <person name="Brown C.T."/>
            <person name="Hug L.A."/>
            <person name="Sharon I."/>
            <person name="Castelle C.J."/>
            <person name="Probst A.J."/>
            <person name="Thomas B.C."/>
            <person name="Singh A."/>
            <person name="Wilkins M.J."/>
            <person name="Karaoz U."/>
            <person name="Brodie E.L."/>
            <person name="Williams K.H."/>
            <person name="Hubbard S.S."/>
            <person name="Banfield J.F."/>
        </authorList>
    </citation>
    <scope>NUCLEOTIDE SEQUENCE [LARGE SCALE GENOMIC DNA]</scope>
</reference>
<organism evidence="1 2">
    <name type="scientific">Candidatus Yonathbacteria bacterium RIFCSPLOWO2_01_FULL_47_33b</name>
    <dbReference type="NCBI Taxonomy" id="1802727"/>
    <lineage>
        <taxon>Bacteria</taxon>
        <taxon>Candidatus Yonathiibacteriota</taxon>
    </lineage>
</organism>